<name>C9LB97_BLAHA</name>
<evidence type="ECO:0000256" key="1">
    <source>
        <dbReference type="SAM" id="Phobius"/>
    </source>
</evidence>
<keyword evidence="1" id="KW-0812">Transmembrane</keyword>
<proteinExistence type="predicted"/>
<organism evidence="2 3">
    <name type="scientific">Blautia hansenii DSM 20583</name>
    <dbReference type="NCBI Taxonomy" id="537007"/>
    <lineage>
        <taxon>Bacteria</taxon>
        <taxon>Bacillati</taxon>
        <taxon>Bacillota</taxon>
        <taxon>Clostridia</taxon>
        <taxon>Lachnospirales</taxon>
        <taxon>Lachnospiraceae</taxon>
        <taxon>Blautia</taxon>
    </lineage>
</organism>
<reference evidence="2" key="1">
    <citation type="submission" date="2009-09" db="EMBL/GenBank/DDBJ databases">
        <authorList>
            <person name="Weinstock G."/>
            <person name="Sodergren E."/>
            <person name="Clifton S."/>
            <person name="Fulton L."/>
            <person name="Fulton B."/>
            <person name="Courtney L."/>
            <person name="Fronick C."/>
            <person name="Harrison M."/>
            <person name="Strong C."/>
            <person name="Farmer C."/>
            <person name="Delahaunty K."/>
            <person name="Markovic C."/>
            <person name="Hall O."/>
            <person name="Minx P."/>
            <person name="Tomlinson C."/>
            <person name="Mitreva M."/>
            <person name="Nelson J."/>
            <person name="Hou S."/>
            <person name="Wollam A."/>
            <person name="Pepin K.H."/>
            <person name="Johnson M."/>
            <person name="Bhonagiri V."/>
            <person name="Nash W.E."/>
            <person name="Warren W."/>
            <person name="Chinwalla A."/>
            <person name="Mardis E.R."/>
            <person name="Wilson R.K."/>
        </authorList>
    </citation>
    <scope>NUCLEOTIDE SEQUENCE [LARGE SCALE GENOMIC DNA]</scope>
    <source>
        <strain evidence="2">DSM 20583</strain>
    </source>
</reference>
<dbReference type="KEGG" id="bhan:CGC63_05380"/>
<keyword evidence="1" id="KW-1133">Transmembrane helix</keyword>
<feature type="transmembrane region" description="Helical" evidence="1">
    <location>
        <begin position="44"/>
        <end position="62"/>
    </location>
</feature>
<keyword evidence="3" id="KW-1185">Reference proteome</keyword>
<dbReference type="AlphaFoldDB" id="C9LB97"/>
<evidence type="ECO:0000313" key="3">
    <source>
        <dbReference type="Proteomes" id="UP000003755"/>
    </source>
</evidence>
<dbReference type="STRING" id="537007.BLAHAN_06705"/>
<dbReference type="HOGENOM" id="CLU_059158_1_0_9"/>
<dbReference type="EMBL" id="ABYU02000042">
    <property type="protein sequence ID" value="EEX20732.1"/>
    <property type="molecule type" value="Genomic_DNA"/>
</dbReference>
<dbReference type="GO" id="GO:0004190">
    <property type="term" value="F:aspartic-type endopeptidase activity"/>
    <property type="evidence" value="ECO:0007669"/>
    <property type="project" value="InterPro"/>
</dbReference>
<evidence type="ECO:0000313" key="2">
    <source>
        <dbReference type="EMBL" id="EEX20732.1"/>
    </source>
</evidence>
<sequence>MQRFRGCFVYCEVYVDVFFVVNLISGFFVLCLTNQLLTGAANSVRALLGAAVGAVGSCFILAFSKELLSLKNGIFYAVTAVAMVSFGCSVKGLKNLILKMLVFLGCNFLLGGFLFVFSQRARRGIFTFGAITTCCYWTLYIGIRLCKYLKRKRELCCEVGIALSGKEINVKGLYDTGNCLYDRATGKSVCVMEKDSFFQLLTEKQQRFLENFCAMNMVEEKLAEEEAAFFRGLNPRFLPYTSVGCQKGLLPVVTVDKLIVREQEEERKILHAAVGISYTKLSEKGRFQAIISPGIWEK</sequence>
<feature type="transmembrane region" description="Helical" evidence="1">
    <location>
        <begin position="13"/>
        <end position="32"/>
    </location>
</feature>
<feature type="transmembrane region" description="Helical" evidence="1">
    <location>
        <begin position="124"/>
        <end position="143"/>
    </location>
</feature>
<feature type="transmembrane region" description="Helical" evidence="1">
    <location>
        <begin position="74"/>
        <end position="93"/>
    </location>
</feature>
<accession>C9LB97</accession>
<protein>
    <submittedName>
        <fullName evidence="2">Sigma-E processing peptidase SpoIIGA</fullName>
    </submittedName>
</protein>
<keyword evidence="1" id="KW-0472">Membrane</keyword>
<dbReference type="Proteomes" id="UP000003755">
    <property type="component" value="Unassembled WGS sequence"/>
</dbReference>
<feature type="transmembrane region" description="Helical" evidence="1">
    <location>
        <begin position="100"/>
        <end position="118"/>
    </location>
</feature>
<gene>
    <name evidence="2" type="ORF">BLAHAN_06705</name>
</gene>
<dbReference type="eggNOG" id="ENOG50301AF">
    <property type="taxonomic scope" value="Bacteria"/>
</dbReference>
<comment type="caution">
    <text evidence="2">The sequence shown here is derived from an EMBL/GenBank/DDBJ whole genome shotgun (WGS) entry which is preliminary data.</text>
</comment>
<dbReference type="Pfam" id="PF03419">
    <property type="entry name" value="Peptidase_U4"/>
    <property type="match status" value="1"/>
</dbReference>
<dbReference type="GO" id="GO:0030436">
    <property type="term" value="P:asexual sporulation"/>
    <property type="evidence" value="ECO:0007669"/>
    <property type="project" value="InterPro"/>
</dbReference>
<dbReference type="InterPro" id="IPR005081">
    <property type="entry name" value="SpoIIGA"/>
</dbReference>
<dbReference type="GO" id="GO:0006508">
    <property type="term" value="P:proteolysis"/>
    <property type="evidence" value="ECO:0007669"/>
    <property type="project" value="InterPro"/>
</dbReference>